<dbReference type="InterPro" id="IPR045060">
    <property type="entry name" value="Phe-tRNA-ligase_IIc_bsu"/>
</dbReference>
<dbReference type="InterPro" id="IPR020825">
    <property type="entry name" value="Phe-tRNA_synthase-like_B3/B4"/>
</dbReference>
<reference evidence="1" key="1">
    <citation type="journal article" date="2020" name="New Phytol.">
        <title>Comparative genomics reveals dynamic genome evolution in host specialist ectomycorrhizal fungi.</title>
        <authorList>
            <person name="Lofgren L.A."/>
            <person name="Nguyen N.H."/>
            <person name="Vilgalys R."/>
            <person name="Ruytinx J."/>
            <person name="Liao H.L."/>
            <person name="Branco S."/>
            <person name="Kuo A."/>
            <person name="LaButti K."/>
            <person name="Lipzen A."/>
            <person name="Andreopoulos W."/>
            <person name="Pangilinan J."/>
            <person name="Riley R."/>
            <person name="Hundley H."/>
            <person name="Na H."/>
            <person name="Barry K."/>
            <person name="Grigoriev I.V."/>
            <person name="Stajich J.E."/>
            <person name="Kennedy P.G."/>
        </authorList>
    </citation>
    <scope>NUCLEOTIDE SEQUENCE</scope>
    <source>
        <strain evidence="1">MN1</strain>
    </source>
</reference>
<gene>
    <name evidence="1" type="ORF">BJ212DRAFT_1357165</name>
</gene>
<accession>A0A9P7E9X9</accession>
<dbReference type="PANTHER" id="PTHR10947:SF0">
    <property type="entry name" value="PHENYLALANINE--TRNA LIGASE BETA SUBUNIT"/>
    <property type="match status" value="1"/>
</dbReference>
<dbReference type="RefSeq" id="XP_041192466.1">
    <property type="nucleotide sequence ID" value="XM_041335748.1"/>
</dbReference>
<dbReference type="PANTHER" id="PTHR10947">
    <property type="entry name" value="PHENYLALANYL-TRNA SYNTHETASE BETA CHAIN AND LEUCINE-RICH REPEAT-CONTAINING PROTEIN 47"/>
    <property type="match status" value="1"/>
</dbReference>
<dbReference type="GO" id="GO:0004826">
    <property type="term" value="F:phenylalanine-tRNA ligase activity"/>
    <property type="evidence" value="ECO:0007669"/>
    <property type="project" value="InterPro"/>
</dbReference>
<dbReference type="GO" id="GO:0009328">
    <property type="term" value="C:phenylalanine-tRNA ligase complex"/>
    <property type="evidence" value="ECO:0007669"/>
    <property type="project" value="TreeGrafter"/>
</dbReference>
<name>A0A9P7E9X9_9AGAM</name>
<sequence>MPPIINPEHSKITLETKNVLIDTTATDDTKLQIVINMVASAFSEYCVEPFTTEPCKIVFPDGSTRISPDIAPRTVTARASYINSYTSLSLTPSTIQSLPTPMSLLPTLSLNDPTL</sequence>
<dbReference type="Proteomes" id="UP000807769">
    <property type="component" value="Unassembled WGS sequence"/>
</dbReference>
<dbReference type="AlphaFoldDB" id="A0A9P7E9X9"/>
<dbReference type="GO" id="GO:0006432">
    <property type="term" value="P:phenylalanyl-tRNA aminoacylation"/>
    <property type="evidence" value="ECO:0007669"/>
    <property type="project" value="InterPro"/>
</dbReference>
<evidence type="ECO:0000313" key="1">
    <source>
        <dbReference type="EMBL" id="KAG1815535.1"/>
    </source>
</evidence>
<evidence type="ECO:0000313" key="2">
    <source>
        <dbReference type="Proteomes" id="UP000807769"/>
    </source>
</evidence>
<comment type="caution">
    <text evidence="1">The sequence shown here is derived from an EMBL/GenBank/DDBJ whole genome shotgun (WGS) entry which is preliminary data.</text>
</comment>
<dbReference type="EMBL" id="JABBWG010000018">
    <property type="protein sequence ID" value="KAG1815535.1"/>
    <property type="molecule type" value="Genomic_DNA"/>
</dbReference>
<dbReference type="Gene3D" id="3.50.40.10">
    <property type="entry name" value="Phenylalanyl-trna Synthetase, Chain B, domain 3"/>
    <property type="match status" value="1"/>
</dbReference>
<dbReference type="OrthoDB" id="1698572at2759"/>
<organism evidence="1 2">
    <name type="scientific">Suillus subaureus</name>
    <dbReference type="NCBI Taxonomy" id="48587"/>
    <lineage>
        <taxon>Eukaryota</taxon>
        <taxon>Fungi</taxon>
        <taxon>Dikarya</taxon>
        <taxon>Basidiomycota</taxon>
        <taxon>Agaricomycotina</taxon>
        <taxon>Agaricomycetes</taxon>
        <taxon>Agaricomycetidae</taxon>
        <taxon>Boletales</taxon>
        <taxon>Suillineae</taxon>
        <taxon>Suillaceae</taxon>
        <taxon>Suillus</taxon>
    </lineage>
</organism>
<dbReference type="GeneID" id="64629765"/>
<proteinExistence type="predicted"/>
<keyword evidence="2" id="KW-1185">Reference proteome</keyword>
<protein>
    <submittedName>
        <fullName evidence="1">Uncharacterized protein</fullName>
    </submittedName>
</protein>